<organism evidence="6 7">
    <name type="scientific">bacterium (Candidatus Gribaldobacteria) CG_4_10_14_0_2_um_filter_36_18</name>
    <dbReference type="NCBI Taxonomy" id="2014264"/>
    <lineage>
        <taxon>Bacteria</taxon>
        <taxon>Candidatus Gribaldobacteria</taxon>
    </lineage>
</organism>
<dbReference type="Gene3D" id="1.10.40.30">
    <property type="entry name" value="Fumarase/aspartase (C-terminal domain)"/>
    <property type="match status" value="1"/>
</dbReference>
<sequence>MKKSLKLWGAAFTKEPSRAVIAFTAGRDVASVSPADAKLIPYDLWTNKVHVLMLGKNGIIPKSDAGKILKGLLKLEQLVAAGKFRLDPSKEDVHTNIESWLTEKLGIEIAGKLHTARSRNDQVVTDIRLYLRDQVLTFVGNNIGLVQTLLKLAKIYQAVPFPGFTHHQHAMVTTFGHILAGFATMIIRDIERLKGWYILHNISPLGNAVAYGTSFPVDRTLTAKLLAFDGPDTNSMDAITNRWEPEADLAYSVVVLMNHLSLIAQTLILLATPEFGMVELSDKFSTGSSIMPQKKNPDPLEVIKGKAGFVHGQLVGLLSMGKSNFIGFNRDSQWTKYIVMDLLSECEPAPAVLTGVLLTMMVNTKIMETWCRKGFIGATTLMEQLVAMYALPMRQVKVVVEKAVKRSVGQDKVTFTSLCQSLQEEGLALPITESQVAAWQEPETIIGLTKSFGGSGKKSMKQELTLLAKQLAGHQKWLLQKKKDKGKALK</sequence>
<dbReference type="PROSITE" id="PS00163">
    <property type="entry name" value="FUMARATE_LYASES"/>
    <property type="match status" value="1"/>
</dbReference>
<comment type="pathway">
    <text evidence="1">Amino-acid biosynthesis; L-arginine biosynthesis; L-arginine from L-ornithine and carbamoyl phosphate: step 3/3.</text>
</comment>
<dbReference type="PRINTS" id="PR00149">
    <property type="entry name" value="FUMRATELYASE"/>
</dbReference>
<dbReference type="InterPro" id="IPR024083">
    <property type="entry name" value="Fumarase/histidase_N"/>
</dbReference>
<dbReference type="EC" id="4.3.2.1" evidence="2 4"/>
<dbReference type="HAMAP" id="MF_00006">
    <property type="entry name" value="Arg_succ_lyase"/>
    <property type="match status" value="1"/>
</dbReference>
<evidence type="ECO:0000256" key="4">
    <source>
        <dbReference type="NCBIfam" id="TIGR00838"/>
    </source>
</evidence>
<accession>A0A2M7VK68</accession>
<dbReference type="Proteomes" id="UP000231469">
    <property type="component" value="Unassembled WGS sequence"/>
</dbReference>
<feature type="domain" description="Fumarate lyase N-terminal" evidence="5">
    <location>
        <begin position="56"/>
        <end position="312"/>
    </location>
</feature>
<dbReference type="InterPro" id="IPR000362">
    <property type="entry name" value="Fumarate_lyase_fam"/>
</dbReference>
<feature type="non-terminal residue" evidence="6">
    <location>
        <position position="490"/>
    </location>
</feature>
<evidence type="ECO:0000313" key="7">
    <source>
        <dbReference type="Proteomes" id="UP000231469"/>
    </source>
</evidence>
<dbReference type="UniPathway" id="UPA00068">
    <property type="reaction ID" value="UER00114"/>
</dbReference>
<dbReference type="Gene3D" id="1.10.275.10">
    <property type="entry name" value="Fumarase/aspartase (N-terminal domain)"/>
    <property type="match status" value="1"/>
</dbReference>
<dbReference type="GO" id="GO:0042450">
    <property type="term" value="P:L-arginine biosynthetic process via ornithine"/>
    <property type="evidence" value="ECO:0007669"/>
    <property type="project" value="UniProtKB-UniRule"/>
</dbReference>
<dbReference type="Pfam" id="PF00206">
    <property type="entry name" value="Lyase_1"/>
    <property type="match status" value="1"/>
</dbReference>
<dbReference type="NCBIfam" id="TIGR00838">
    <property type="entry name" value="argH"/>
    <property type="match status" value="1"/>
</dbReference>
<comment type="caution">
    <text evidence="6">The sequence shown here is derived from an EMBL/GenBank/DDBJ whole genome shotgun (WGS) entry which is preliminary data.</text>
</comment>
<evidence type="ECO:0000313" key="6">
    <source>
        <dbReference type="EMBL" id="PJA02228.1"/>
    </source>
</evidence>
<dbReference type="InterPro" id="IPR020557">
    <property type="entry name" value="Fumarate_lyase_CS"/>
</dbReference>
<dbReference type="EMBL" id="PFPS01000079">
    <property type="protein sequence ID" value="PJA02228.1"/>
    <property type="molecule type" value="Genomic_DNA"/>
</dbReference>
<dbReference type="GO" id="GO:0005829">
    <property type="term" value="C:cytosol"/>
    <property type="evidence" value="ECO:0007669"/>
    <property type="project" value="TreeGrafter"/>
</dbReference>
<keyword evidence="3" id="KW-0055">Arginine biosynthesis</keyword>
<dbReference type="GO" id="GO:0004056">
    <property type="term" value="F:argininosuccinate lyase activity"/>
    <property type="evidence" value="ECO:0007669"/>
    <property type="project" value="UniProtKB-UniRule"/>
</dbReference>
<evidence type="ECO:0000256" key="3">
    <source>
        <dbReference type="ARBA" id="ARBA00022571"/>
    </source>
</evidence>
<protein>
    <recommendedName>
        <fullName evidence="2 4">Argininosuccinate lyase</fullName>
        <ecNumber evidence="2 4">4.3.2.1</ecNumber>
    </recommendedName>
</protein>
<dbReference type="SUPFAM" id="SSF48557">
    <property type="entry name" value="L-aspartase-like"/>
    <property type="match status" value="1"/>
</dbReference>
<dbReference type="PRINTS" id="PR00145">
    <property type="entry name" value="ARGSUCLYASE"/>
</dbReference>
<reference evidence="7" key="1">
    <citation type="submission" date="2017-09" db="EMBL/GenBank/DDBJ databases">
        <title>Depth-based differentiation of microbial function through sediment-hosted aquifers and enrichment of novel symbionts in the deep terrestrial subsurface.</title>
        <authorList>
            <person name="Probst A.J."/>
            <person name="Ladd B."/>
            <person name="Jarett J.K."/>
            <person name="Geller-Mcgrath D.E."/>
            <person name="Sieber C.M.K."/>
            <person name="Emerson J.B."/>
            <person name="Anantharaman K."/>
            <person name="Thomas B.C."/>
            <person name="Malmstrom R."/>
            <person name="Stieglmeier M."/>
            <person name="Klingl A."/>
            <person name="Woyke T."/>
            <person name="Ryan C.M."/>
            <person name="Banfield J.F."/>
        </authorList>
    </citation>
    <scope>NUCLEOTIDE SEQUENCE [LARGE SCALE GENOMIC DNA]</scope>
</reference>
<keyword evidence="6" id="KW-0456">Lyase</keyword>
<proteinExistence type="inferred from homology"/>
<dbReference type="InterPro" id="IPR009049">
    <property type="entry name" value="Argininosuccinate_lyase"/>
</dbReference>
<dbReference type="PANTHER" id="PTHR43814">
    <property type="entry name" value="ARGININOSUCCINATE LYASE"/>
    <property type="match status" value="1"/>
</dbReference>
<dbReference type="Gene3D" id="1.20.200.10">
    <property type="entry name" value="Fumarase/aspartase (Central domain)"/>
    <property type="match status" value="1"/>
</dbReference>
<dbReference type="PANTHER" id="PTHR43814:SF1">
    <property type="entry name" value="ARGININOSUCCINATE LYASE"/>
    <property type="match status" value="1"/>
</dbReference>
<evidence type="ECO:0000256" key="1">
    <source>
        <dbReference type="ARBA" id="ARBA00004941"/>
    </source>
</evidence>
<dbReference type="CDD" id="cd01359">
    <property type="entry name" value="Argininosuccinate_lyase"/>
    <property type="match status" value="1"/>
</dbReference>
<evidence type="ECO:0000259" key="5">
    <source>
        <dbReference type="Pfam" id="PF00206"/>
    </source>
</evidence>
<keyword evidence="3" id="KW-0028">Amino-acid biosynthesis</keyword>
<dbReference type="InterPro" id="IPR008948">
    <property type="entry name" value="L-Aspartase-like"/>
</dbReference>
<name>A0A2M7VK68_9BACT</name>
<dbReference type="AlphaFoldDB" id="A0A2M7VK68"/>
<evidence type="ECO:0000256" key="2">
    <source>
        <dbReference type="ARBA" id="ARBA00012338"/>
    </source>
</evidence>
<gene>
    <name evidence="6" type="primary">argH</name>
    <name evidence="6" type="ORF">COX73_01885</name>
</gene>
<dbReference type="InterPro" id="IPR022761">
    <property type="entry name" value="Fumarate_lyase_N"/>
</dbReference>